<evidence type="ECO:0000259" key="15">
    <source>
        <dbReference type="Pfam" id="PF00535"/>
    </source>
</evidence>
<dbReference type="RefSeq" id="XP_068359553.1">
    <property type="nucleotide sequence ID" value="XM_068492608.1"/>
</dbReference>
<accession>A0A1J4K4P3</accession>
<dbReference type="UniPathway" id="UPA00378"/>
<evidence type="ECO:0000256" key="14">
    <source>
        <dbReference type="SAM" id="Phobius"/>
    </source>
</evidence>
<sequence length="346" mass="39947">MWFTVENDPEFVTNLMNIVLLILVFISFIFVLYDQFYFDETLYDLENLPTTNPRKITYYIEPMVNTQHPEEFPSIFKQPTVTLTVVIPAYNESLRLPDMLKDTIDYLRNRQQNDSGFTFEIIVVDDGSKDNTADLTIKFANSNPEVRLLRQPFNMGKGAAVQAGCLHARGKMMLMVDADGATKISELALLESKYFDLYRNNQRVVVVGSRALLDGQMKADRTFVRKLLGKAFHILIYISGVRGIKDTQCGFKLFSREAARWLFPNQRIQRWCFDPELLVIARKKDMAVAEIPVEWHEIPGSKMRISAMFKMAMDLLKIAVFYGLGLWDIRMKESDSFVRDADLLIM</sequence>
<evidence type="ECO:0000256" key="2">
    <source>
        <dbReference type="ARBA" id="ARBA00004389"/>
    </source>
</evidence>
<keyword evidence="17" id="KW-1185">Reference proteome</keyword>
<name>A0A1J4K4P3_9EUKA</name>
<keyword evidence="7 16" id="KW-0808">Transferase</keyword>
<evidence type="ECO:0000256" key="4">
    <source>
        <dbReference type="ARBA" id="ARBA00006739"/>
    </source>
</evidence>
<comment type="similarity">
    <text evidence="4">Belongs to the glycosyltransferase 2 family.</text>
</comment>
<evidence type="ECO:0000256" key="13">
    <source>
        <dbReference type="ARBA" id="ARBA00045097"/>
    </source>
</evidence>
<keyword evidence="10" id="KW-0735">Signal-anchor</keyword>
<comment type="subcellular location">
    <subcellularLocation>
        <location evidence="2">Endoplasmic reticulum membrane</location>
        <topology evidence="2">Single-pass membrane protein</topology>
    </subcellularLocation>
</comment>
<comment type="caution">
    <text evidence="16">The sequence shown here is derived from an EMBL/GenBank/DDBJ whole genome shotgun (WGS) entry which is preliminary data.</text>
</comment>
<evidence type="ECO:0000256" key="11">
    <source>
        <dbReference type="ARBA" id="ARBA00022989"/>
    </source>
</evidence>
<feature type="domain" description="Glycosyltransferase 2-like" evidence="15">
    <location>
        <begin position="84"/>
        <end position="259"/>
    </location>
</feature>
<dbReference type="VEuPathDB" id="TrichDB:TRFO_05629"/>
<evidence type="ECO:0000313" key="17">
    <source>
        <dbReference type="Proteomes" id="UP000179807"/>
    </source>
</evidence>
<comment type="pathway">
    <text evidence="3">Protein modification; protein glycosylation.</text>
</comment>
<dbReference type="AlphaFoldDB" id="A0A1J4K4P3"/>
<keyword evidence="6" id="KW-0328">Glycosyltransferase</keyword>
<dbReference type="CDD" id="cd04188">
    <property type="entry name" value="DPG_synthase"/>
    <property type="match status" value="1"/>
</dbReference>
<dbReference type="PANTHER" id="PTHR10859">
    <property type="entry name" value="GLYCOSYL TRANSFERASE"/>
    <property type="match status" value="1"/>
</dbReference>
<keyword evidence="8 14" id="KW-0812">Transmembrane</keyword>
<reference evidence="16" key="1">
    <citation type="submission" date="2016-10" db="EMBL/GenBank/DDBJ databases">
        <authorList>
            <person name="Benchimol M."/>
            <person name="Almeida L.G."/>
            <person name="Vasconcelos A.T."/>
            <person name="Perreira-Neves A."/>
            <person name="Rosa I.A."/>
            <person name="Tasca T."/>
            <person name="Bogo M.R."/>
            <person name="de Souza W."/>
        </authorList>
    </citation>
    <scope>NUCLEOTIDE SEQUENCE [LARGE SCALE GENOMIC DNA]</scope>
    <source>
        <strain evidence="16">K</strain>
    </source>
</reference>
<dbReference type="EMBL" id="MLAK01000727">
    <property type="protein sequence ID" value="OHT06417.1"/>
    <property type="molecule type" value="Genomic_DNA"/>
</dbReference>
<evidence type="ECO:0000313" key="16">
    <source>
        <dbReference type="EMBL" id="OHT06417.1"/>
    </source>
</evidence>
<dbReference type="EC" id="2.4.1.117" evidence="5"/>
<keyword evidence="12 14" id="KW-0472">Membrane</keyword>
<dbReference type="InterPro" id="IPR001173">
    <property type="entry name" value="Glyco_trans_2-like"/>
</dbReference>
<dbReference type="InterPro" id="IPR029044">
    <property type="entry name" value="Nucleotide-diphossugar_trans"/>
</dbReference>
<dbReference type="GO" id="GO:0004581">
    <property type="term" value="F:dolichyl-phosphate beta-glucosyltransferase activity"/>
    <property type="evidence" value="ECO:0007669"/>
    <property type="project" value="UniProtKB-EC"/>
</dbReference>
<keyword evidence="9" id="KW-0256">Endoplasmic reticulum</keyword>
<evidence type="ECO:0000256" key="10">
    <source>
        <dbReference type="ARBA" id="ARBA00022968"/>
    </source>
</evidence>
<evidence type="ECO:0000256" key="7">
    <source>
        <dbReference type="ARBA" id="ARBA00022679"/>
    </source>
</evidence>
<dbReference type="OrthoDB" id="3784at2759"/>
<proteinExistence type="inferred from homology"/>
<evidence type="ECO:0000256" key="1">
    <source>
        <dbReference type="ARBA" id="ARBA00003301"/>
    </source>
</evidence>
<dbReference type="GO" id="GO:0005789">
    <property type="term" value="C:endoplasmic reticulum membrane"/>
    <property type="evidence" value="ECO:0007669"/>
    <property type="project" value="UniProtKB-SubCell"/>
</dbReference>
<evidence type="ECO:0000256" key="12">
    <source>
        <dbReference type="ARBA" id="ARBA00023136"/>
    </source>
</evidence>
<evidence type="ECO:0000256" key="6">
    <source>
        <dbReference type="ARBA" id="ARBA00022676"/>
    </source>
</evidence>
<dbReference type="GeneID" id="94827312"/>
<keyword evidence="11 14" id="KW-1133">Transmembrane helix</keyword>
<evidence type="ECO:0000256" key="9">
    <source>
        <dbReference type="ARBA" id="ARBA00022824"/>
    </source>
</evidence>
<protein>
    <recommendedName>
        <fullName evidence="5">dolichyl-phosphate beta-glucosyltransferase</fullName>
        <ecNumber evidence="5">2.4.1.117</ecNumber>
    </recommendedName>
</protein>
<evidence type="ECO:0000256" key="8">
    <source>
        <dbReference type="ARBA" id="ARBA00022692"/>
    </source>
</evidence>
<dbReference type="Proteomes" id="UP000179807">
    <property type="component" value="Unassembled WGS sequence"/>
</dbReference>
<dbReference type="PANTHER" id="PTHR10859:SF91">
    <property type="entry name" value="DOLICHYL-PHOSPHATE BETA-GLUCOSYLTRANSFERASE"/>
    <property type="match status" value="1"/>
</dbReference>
<gene>
    <name evidence="16" type="ORF">TRFO_05629</name>
</gene>
<dbReference type="SUPFAM" id="SSF53448">
    <property type="entry name" value="Nucleotide-diphospho-sugar transferases"/>
    <property type="match status" value="1"/>
</dbReference>
<dbReference type="InterPro" id="IPR035518">
    <property type="entry name" value="DPG_synthase"/>
</dbReference>
<comment type="catalytic activity">
    <reaction evidence="13">
        <text>a di-trans,poly-cis-dolichyl phosphate + UDP-alpha-D-glucose = a di-trans,poly-cis-dolichyl beta-D-glucosyl phosphate + UDP</text>
        <dbReference type="Rhea" id="RHEA:15401"/>
        <dbReference type="Rhea" id="RHEA-COMP:19498"/>
        <dbReference type="Rhea" id="RHEA-COMP:19502"/>
        <dbReference type="ChEBI" id="CHEBI:57525"/>
        <dbReference type="ChEBI" id="CHEBI:57683"/>
        <dbReference type="ChEBI" id="CHEBI:58223"/>
        <dbReference type="ChEBI" id="CHEBI:58885"/>
        <dbReference type="EC" id="2.4.1.117"/>
    </reaction>
    <physiologicalReaction direction="left-to-right" evidence="13">
        <dbReference type="Rhea" id="RHEA:15402"/>
    </physiologicalReaction>
</comment>
<dbReference type="Gene3D" id="3.90.550.10">
    <property type="entry name" value="Spore Coat Polysaccharide Biosynthesis Protein SpsA, Chain A"/>
    <property type="match status" value="1"/>
</dbReference>
<dbReference type="Pfam" id="PF00535">
    <property type="entry name" value="Glycos_transf_2"/>
    <property type="match status" value="1"/>
</dbReference>
<evidence type="ECO:0000256" key="3">
    <source>
        <dbReference type="ARBA" id="ARBA00004922"/>
    </source>
</evidence>
<organism evidence="16 17">
    <name type="scientific">Tritrichomonas foetus</name>
    <dbReference type="NCBI Taxonomy" id="1144522"/>
    <lineage>
        <taxon>Eukaryota</taxon>
        <taxon>Metamonada</taxon>
        <taxon>Parabasalia</taxon>
        <taxon>Tritrichomonadida</taxon>
        <taxon>Tritrichomonadidae</taxon>
        <taxon>Tritrichomonas</taxon>
    </lineage>
</organism>
<dbReference type="GO" id="GO:0006487">
    <property type="term" value="P:protein N-linked glycosylation"/>
    <property type="evidence" value="ECO:0007669"/>
    <property type="project" value="TreeGrafter"/>
</dbReference>
<comment type="function">
    <text evidence="1">Dolichyl-phosphate beta-glucosyltransferase involved in the glycosylation of glycoproteins through the synthesis of dolichyl beta-D-glucosyl phosphate which serves as a sugar donor for transfer of three glucose residues to the Man-9-GlcNAc-2-PP-dolichol precursor to N-glycans.</text>
</comment>
<feature type="transmembrane region" description="Helical" evidence="14">
    <location>
        <begin position="12"/>
        <end position="33"/>
    </location>
</feature>
<evidence type="ECO:0000256" key="5">
    <source>
        <dbReference type="ARBA" id="ARBA00012583"/>
    </source>
</evidence>